<keyword evidence="4" id="KW-0597">Phosphoprotein</keyword>
<dbReference type="InterPro" id="IPR036388">
    <property type="entry name" value="WH-like_DNA-bd_sf"/>
</dbReference>
<name>A0A9D2VE38_9BURK</name>
<evidence type="ECO:0000256" key="4">
    <source>
        <dbReference type="PROSITE-ProRule" id="PRU00169"/>
    </source>
</evidence>
<reference evidence="7" key="1">
    <citation type="journal article" date="2021" name="PeerJ">
        <title>Extensive microbial diversity within the chicken gut microbiome revealed by metagenomics and culture.</title>
        <authorList>
            <person name="Gilroy R."/>
            <person name="Ravi A."/>
            <person name="Getino M."/>
            <person name="Pursley I."/>
            <person name="Horton D.L."/>
            <person name="Alikhan N.F."/>
            <person name="Baker D."/>
            <person name="Gharbi K."/>
            <person name="Hall N."/>
            <person name="Watson M."/>
            <person name="Adriaenssens E.M."/>
            <person name="Foster-Nyarko E."/>
            <person name="Jarju S."/>
            <person name="Secka A."/>
            <person name="Antonio M."/>
            <person name="Oren A."/>
            <person name="Chaudhuri R.R."/>
            <person name="La Ragione R."/>
            <person name="Hildebrand F."/>
            <person name="Pallen M.J."/>
        </authorList>
    </citation>
    <scope>NUCLEOTIDE SEQUENCE</scope>
    <source>
        <strain evidence="7">CHK175-13533</strain>
    </source>
</reference>
<feature type="domain" description="Response regulatory" evidence="6">
    <location>
        <begin position="6"/>
        <end position="120"/>
    </location>
</feature>
<dbReference type="SUPFAM" id="SSF46894">
    <property type="entry name" value="C-terminal effector domain of the bipartite response regulators"/>
    <property type="match status" value="1"/>
</dbReference>
<dbReference type="PANTHER" id="PTHR44688">
    <property type="entry name" value="DNA-BINDING TRANSCRIPTIONAL ACTIVATOR DEVR_DOSR"/>
    <property type="match status" value="1"/>
</dbReference>
<keyword evidence="2" id="KW-0238">DNA-binding</keyword>
<comment type="caution">
    <text evidence="7">The sequence shown here is derived from an EMBL/GenBank/DDBJ whole genome shotgun (WGS) entry which is preliminary data.</text>
</comment>
<proteinExistence type="predicted"/>
<evidence type="ECO:0000256" key="2">
    <source>
        <dbReference type="ARBA" id="ARBA00023125"/>
    </source>
</evidence>
<dbReference type="CDD" id="cd17537">
    <property type="entry name" value="REC_FixJ"/>
    <property type="match status" value="1"/>
</dbReference>
<evidence type="ECO:0000313" key="8">
    <source>
        <dbReference type="Proteomes" id="UP000700248"/>
    </source>
</evidence>
<organism evidence="7 8">
    <name type="scientific">Paenalcaligenes hominis</name>
    <dbReference type="NCBI Taxonomy" id="643674"/>
    <lineage>
        <taxon>Bacteria</taxon>
        <taxon>Pseudomonadati</taxon>
        <taxon>Pseudomonadota</taxon>
        <taxon>Betaproteobacteria</taxon>
        <taxon>Burkholderiales</taxon>
        <taxon>Alcaligenaceae</taxon>
        <taxon>Paenalcaligenes</taxon>
    </lineage>
</organism>
<dbReference type="CDD" id="cd06170">
    <property type="entry name" value="LuxR_C_like"/>
    <property type="match status" value="1"/>
</dbReference>
<keyword evidence="3" id="KW-0804">Transcription</keyword>
<evidence type="ECO:0000259" key="5">
    <source>
        <dbReference type="PROSITE" id="PS50043"/>
    </source>
</evidence>
<protein>
    <submittedName>
        <fullName evidence="7">Response regulator</fullName>
    </submittedName>
</protein>
<dbReference type="Gene3D" id="1.10.10.10">
    <property type="entry name" value="Winged helix-like DNA-binding domain superfamily/Winged helix DNA-binding domain"/>
    <property type="match status" value="1"/>
</dbReference>
<dbReference type="InterPro" id="IPR000792">
    <property type="entry name" value="Tscrpt_reg_LuxR_C"/>
</dbReference>
<dbReference type="RefSeq" id="WP_276829945.1">
    <property type="nucleotide sequence ID" value="NZ_DYTQ01000018.1"/>
</dbReference>
<evidence type="ECO:0000313" key="7">
    <source>
        <dbReference type="EMBL" id="HJH23143.1"/>
    </source>
</evidence>
<dbReference type="AlphaFoldDB" id="A0A9D2VE38"/>
<gene>
    <name evidence="7" type="ORF">K8U84_01165</name>
</gene>
<reference evidence="7" key="2">
    <citation type="submission" date="2021-09" db="EMBL/GenBank/DDBJ databases">
        <authorList>
            <person name="Gilroy R."/>
        </authorList>
    </citation>
    <scope>NUCLEOTIDE SEQUENCE</scope>
    <source>
        <strain evidence="7">CHK175-13533</strain>
    </source>
</reference>
<dbReference type="PRINTS" id="PR00038">
    <property type="entry name" value="HTHLUXR"/>
</dbReference>
<dbReference type="GO" id="GO:0006355">
    <property type="term" value="P:regulation of DNA-templated transcription"/>
    <property type="evidence" value="ECO:0007669"/>
    <property type="project" value="InterPro"/>
</dbReference>
<dbReference type="InterPro" id="IPR001789">
    <property type="entry name" value="Sig_transdc_resp-reg_receiver"/>
</dbReference>
<dbReference type="SMART" id="SM00421">
    <property type="entry name" value="HTH_LUXR"/>
    <property type="match status" value="1"/>
</dbReference>
<dbReference type="EMBL" id="DYTQ01000018">
    <property type="protein sequence ID" value="HJH23143.1"/>
    <property type="molecule type" value="Genomic_DNA"/>
</dbReference>
<dbReference type="InterPro" id="IPR016032">
    <property type="entry name" value="Sig_transdc_resp-reg_C-effctor"/>
</dbReference>
<dbReference type="Proteomes" id="UP000700248">
    <property type="component" value="Unassembled WGS sequence"/>
</dbReference>
<dbReference type="GO" id="GO:0000160">
    <property type="term" value="P:phosphorelay signal transduction system"/>
    <property type="evidence" value="ECO:0007669"/>
    <property type="project" value="InterPro"/>
</dbReference>
<feature type="modified residue" description="4-aspartylphosphate" evidence="4">
    <location>
        <position position="55"/>
    </location>
</feature>
<dbReference type="SMART" id="SM00448">
    <property type="entry name" value="REC"/>
    <property type="match status" value="1"/>
</dbReference>
<dbReference type="SUPFAM" id="SSF52172">
    <property type="entry name" value="CheY-like"/>
    <property type="match status" value="1"/>
</dbReference>
<dbReference type="InterPro" id="IPR011006">
    <property type="entry name" value="CheY-like_superfamily"/>
</dbReference>
<feature type="domain" description="HTH luxR-type" evidence="5">
    <location>
        <begin position="136"/>
        <end position="201"/>
    </location>
</feature>
<dbReference type="Pfam" id="PF00196">
    <property type="entry name" value="GerE"/>
    <property type="match status" value="1"/>
</dbReference>
<dbReference type="PANTHER" id="PTHR44688:SF16">
    <property type="entry name" value="DNA-BINDING TRANSCRIPTIONAL ACTIVATOR DEVR_DOSR"/>
    <property type="match status" value="1"/>
</dbReference>
<dbReference type="Pfam" id="PF00072">
    <property type="entry name" value="Response_reg"/>
    <property type="match status" value="1"/>
</dbReference>
<evidence type="ECO:0000256" key="1">
    <source>
        <dbReference type="ARBA" id="ARBA00023015"/>
    </source>
</evidence>
<dbReference type="PROSITE" id="PS50043">
    <property type="entry name" value="HTH_LUXR_2"/>
    <property type="match status" value="1"/>
</dbReference>
<evidence type="ECO:0000259" key="6">
    <source>
        <dbReference type="PROSITE" id="PS50110"/>
    </source>
</evidence>
<dbReference type="Gene3D" id="3.40.50.2300">
    <property type="match status" value="1"/>
</dbReference>
<sequence length="203" mass="22790">MTTNAFVYIVDDSADVRDSLQWLLQSVDLESRTYPSAHAFFENCPSNAAGCIVMDLRMPGLSGLGALKKLSDYGITMPLIMISAHGSIETAVQALQQGAVTFLEKPFDDQKLLDYIYAALEQDKQNRIEYQETLLIKQKYQSLTKREKQVFFHIAQGLSNQETADVLGVNRKTVEGHRANLIQKLELESLAQLVQLAIRLQII</sequence>
<evidence type="ECO:0000256" key="3">
    <source>
        <dbReference type="ARBA" id="ARBA00023163"/>
    </source>
</evidence>
<dbReference type="PROSITE" id="PS50110">
    <property type="entry name" value="RESPONSE_REGULATORY"/>
    <property type="match status" value="1"/>
</dbReference>
<keyword evidence="1" id="KW-0805">Transcription regulation</keyword>
<accession>A0A9D2VE38</accession>
<dbReference type="GO" id="GO:0003677">
    <property type="term" value="F:DNA binding"/>
    <property type="evidence" value="ECO:0007669"/>
    <property type="project" value="UniProtKB-KW"/>
</dbReference>